<keyword evidence="1" id="KW-0812">Transmembrane</keyword>
<dbReference type="Pfam" id="PF09997">
    <property type="entry name" value="DUF2238"/>
    <property type="match status" value="1"/>
</dbReference>
<name>A0A7W4VZI4_9ACTN</name>
<keyword evidence="1" id="KW-0472">Membrane</keyword>
<evidence type="ECO:0000256" key="1">
    <source>
        <dbReference type="SAM" id="Phobius"/>
    </source>
</evidence>
<dbReference type="Proteomes" id="UP000589626">
    <property type="component" value="Unassembled WGS sequence"/>
</dbReference>
<feature type="transmembrane region" description="Helical" evidence="1">
    <location>
        <begin position="177"/>
        <end position="196"/>
    </location>
</feature>
<evidence type="ECO:0000313" key="3">
    <source>
        <dbReference type="Proteomes" id="UP000589626"/>
    </source>
</evidence>
<gene>
    <name evidence="2" type="ORF">FHU40_004528</name>
</gene>
<feature type="transmembrane region" description="Helical" evidence="1">
    <location>
        <begin position="137"/>
        <end position="157"/>
    </location>
</feature>
<feature type="transmembrane region" description="Helical" evidence="1">
    <location>
        <begin position="113"/>
        <end position="130"/>
    </location>
</feature>
<keyword evidence="1" id="KW-1133">Transmembrane helix</keyword>
<feature type="transmembrane region" description="Helical" evidence="1">
    <location>
        <begin position="45"/>
        <end position="64"/>
    </location>
</feature>
<proteinExistence type="predicted"/>
<protein>
    <submittedName>
        <fullName evidence="2">Uncharacterized protein</fullName>
    </submittedName>
</protein>
<sequence length="204" mass="22833">MKRLPLVRRCPAWVPVFVLLLTVGQLAVAEWAPGIDRFADKAFGARLIAYPLLMVLAPAIWWLAHRRREPRAALTSHHAPYGAFTLVMLPFLIDVTGNSLDLYDSLVWWDDLNHFANWLLLLTGLGLLLCEQVQPRWAVVVLVCGLGAILAIGWEVGEWWTFIRHGTELDTAYEDTLGDEVLGTLGALGAGFLVAFRRPAPPRW</sequence>
<evidence type="ECO:0000313" key="2">
    <source>
        <dbReference type="EMBL" id="MBB3044691.1"/>
    </source>
</evidence>
<dbReference type="EMBL" id="JACHWR010000003">
    <property type="protein sequence ID" value="MBB3044691.1"/>
    <property type="molecule type" value="Genomic_DNA"/>
</dbReference>
<dbReference type="RefSeq" id="WP_183594634.1">
    <property type="nucleotide sequence ID" value="NZ_JACHWR010000003.1"/>
</dbReference>
<keyword evidence="3" id="KW-1185">Reference proteome</keyword>
<accession>A0A7W4VZI4</accession>
<comment type="caution">
    <text evidence="2">The sequence shown here is derived from an EMBL/GenBank/DDBJ whole genome shotgun (WGS) entry which is preliminary data.</text>
</comment>
<dbReference type="InterPro" id="IPR014509">
    <property type="entry name" value="YjdF-like"/>
</dbReference>
<reference evidence="2 3" key="1">
    <citation type="submission" date="2020-08" db="EMBL/GenBank/DDBJ databases">
        <title>Sequencing the genomes of 1000 actinobacteria strains.</title>
        <authorList>
            <person name="Klenk H.-P."/>
        </authorList>
    </citation>
    <scope>NUCLEOTIDE SEQUENCE [LARGE SCALE GENOMIC DNA]</scope>
    <source>
        <strain evidence="2 3">DSM 105498</strain>
    </source>
</reference>
<organism evidence="2 3">
    <name type="scientific">Nocardioides soli</name>
    <dbReference type="NCBI Taxonomy" id="1036020"/>
    <lineage>
        <taxon>Bacteria</taxon>
        <taxon>Bacillati</taxon>
        <taxon>Actinomycetota</taxon>
        <taxon>Actinomycetes</taxon>
        <taxon>Propionibacteriales</taxon>
        <taxon>Nocardioidaceae</taxon>
        <taxon>Nocardioides</taxon>
    </lineage>
</organism>
<dbReference type="AlphaFoldDB" id="A0A7W4VZI4"/>
<feature type="transmembrane region" description="Helical" evidence="1">
    <location>
        <begin position="76"/>
        <end position="93"/>
    </location>
</feature>